<dbReference type="InterPro" id="IPR044746">
    <property type="entry name" value="ABCC_6TM_D1"/>
</dbReference>
<feature type="transmembrane region" description="Helical" evidence="8">
    <location>
        <begin position="1066"/>
        <end position="1086"/>
    </location>
</feature>
<dbReference type="GO" id="GO:0140359">
    <property type="term" value="F:ABC-type transporter activity"/>
    <property type="evidence" value="ECO:0007669"/>
    <property type="project" value="InterPro"/>
</dbReference>
<dbReference type="PROSITE" id="PS50893">
    <property type="entry name" value="ABC_TRANSPORTER_2"/>
    <property type="match status" value="2"/>
</dbReference>
<evidence type="ECO:0000256" key="8">
    <source>
        <dbReference type="SAM" id="Phobius"/>
    </source>
</evidence>
<comment type="caution">
    <text evidence="11">The sequence shown here is derived from an EMBL/GenBank/DDBJ whole genome shotgun (WGS) entry which is preliminary data.</text>
</comment>
<keyword evidence="5" id="KW-0067">ATP-binding</keyword>
<feature type="transmembrane region" description="Helical" evidence="8">
    <location>
        <begin position="901"/>
        <end position="922"/>
    </location>
</feature>
<dbReference type="InterPro" id="IPR044726">
    <property type="entry name" value="ABCC_6TM_D2"/>
</dbReference>
<dbReference type="PANTHER" id="PTHR24223">
    <property type="entry name" value="ATP-BINDING CASSETTE SUB-FAMILY C"/>
    <property type="match status" value="1"/>
</dbReference>
<evidence type="ECO:0000259" key="9">
    <source>
        <dbReference type="PROSITE" id="PS50893"/>
    </source>
</evidence>
<dbReference type="InterPro" id="IPR036640">
    <property type="entry name" value="ABC1_TM_sf"/>
</dbReference>
<dbReference type="InterPro" id="IPR027417">
    <property type="entry name" value="P-loop_NTPase"/>
</dbReference>
<dbReference type="OrthoDB" id="4139357at2759"/>
<keyword evidence="6 8" id="KW-1133">Transmembrane helix</keyword>
<feature type="transmembrane region" description="Helical" evidence="8">
    <location>
        <begin position="7"/>
        <end position="31"/>
    </location>
</feature>
<gene>
    <name evidence="11" type="ORF">M406DRAFT_337343</name>
</gene>
<keyword evidence="7 8" id="KW-0472">Membrane</keyword>
<keyword evidence="12" id="KW-1185">Reference proteome</keyword>
<dbReference type="CDD" id="cd18579">
    <property type="entry name" value="ABC_6TM_ABCC_D1"/>
    <property type="match status" value="1"/>
</dbReference>
<evidence type="ECO:0000256" key="7">
    <source>
        <dbReference type="ARBA" id="ARBA00023136"/>
    </source>
</evidence>
<evidence type="ECO:0000256" key="1">
    <source>
        <dbReference type="ARBA" id="ARBA00004141"/>
    </source>
</evidence>
<feature type="transmembrane region" description="Helical" evidence="8">
    <location>
        <begin position="93"/>
        <end position="112"/>
    </location>
</feature>
<evidence type="ECO:0000313" key="12">
    <source>
        <dbReference type="Proteomes" id="UP000803844"/>
    </source>
</evidence>
<sequence>MAVGLETVAISAAPGFSSATIAISLVFLAFLPSQLYKLYRSRPKVHPSWHGRSKLAVDEKGPSPAALWFSLIAASALCWLIAVAHIRSVEPSSLALLYLLASTGCDILWALAPRSRSSDDPETALSTALFWLQIPVKLTLLVLESHSKEAILLAKHKHLSPEDTAGLVQRVLFWWVNPILARGSRQILQNEDLPRIGQQFSSDGLRRAILRAWHQRSITTLPLVLVRCLQRPFRAAIVPRLCLVIFRFAQPVLIQQSIRFVSQSHDEEEVGVRVRGYWILVAAFFVYTGLAFSTVLYQRALARLRVMTRGALVSLIYATLLNASSDVYDTGKAVTLMSTDVDSLDDTSEMFHELWGHMLEVLVGMTVLYGEVGWLCTVPPILIFFCSRVSKYVAQNLKSRQKNWTLATQDRIATTANMLSFMKSIKILGLSEAVANLVRDSRLFEMGQAKKIRWMMIFYNASANALGIFTPAITIILYAVLAKVQYTTPLDPETAFTTIAILSMVTHPANMVMTIVPRAIACLASFERIQSYLIKSTRHDPRTSLEDTTRSPGGRLPAVRLRGVTVGIKQGEIPILQDINVELHAGQVAVCSGPVGSGKSVLARTILGEVPLSEGAIQISTQNIGLCSQAAWLPDGTIKQAICGPTNLIDVVRYAEAVRVCCLDYDILTLPDGDSTGIGSRGINLSGGQKQRLALARLVYARCSVVILDDPFSALDGKTEMQVIENLLGPQGIFRREGTTVLWISNSAQYFTLADHVILMDRFKIITQGPWIQVQSQVKYELTLAQKTTGDSAKAPEAAGVAVGLQKLQGQERAAHDIALDIKRKAGDLSLYGFYISHTGVINFFCMIASTMSSSFFVTFPNYWLKWWTEAPPSTSAFYIIGYVLLVLMAWISANGIMMSTMLLVAVYSGLNLHELLLATVVKAPLSYFSLTESGTLLNRFSQDIQLVDKDLPNAAQALSVQIFKLVVQMALLLTVQRLMLLALPFCLLVVYVVQRFYLMTSRQLRLLDLESRSAVFSSFLETVEGLTTLRAFGWQRLAEQHSLNALDSSQRAFYLVLCLQRWLNLVLNLTIAGIAITTIALAINFKGSRDGASIGVALNVVLVANTTLLRLVESFTSVEISLGGIARLKGMQENTPVEDKQDEEVIPGSDWPSSGSIQLRGVSASYDATHKALDEVFLKIKPGSKVAICGRTGSGKSTLILAFLHLVEYSGSINVDGLDISKVPRSLVRQRCFISIPQDPFLMPHATLRLNLDETGVVPNAVLAASLSTVRLWDHLSSRNLDDDQDQNGILDRKLSVLPVLSAGQTQLLALARALVKRWILCLDAHGGTRVKPPLLLDEATASLDPVTEGIVHDVIDEEFSWRGHTVVMVTHRPSMLAGRMREGRDLLVFMKDGRVESVQSAGGGIGLEELRDLDED</sequence>
<dbReference type="InterPro" id="IPR050173">
    <property type="entry name" value="ABC_transporter_C-like"/>
</dbReference>
<evidence type="ECO:0000256" key="3">
    <source>
        <dbReference type="ARBA" id="ARBA00022692"/>
    </source>
</evidence>
<feature type="transmembrane region" description="Helical" evidence="8">
    <location>
        <begin position="979"/>
        <end position="999"/>
    </location>
</feature>
<dbReference type="Pfam" id="PF00005">
    <property type="entry name" value="ABC_tran"/>
    <property type="match status" value="2"/>
</dbReference>
<dbReference type="GO" id="GO:0005524">
    <property type="term" value="F:ATP binding"/>
    <property type="evidence" value="ECO:0007669"/>
    <property type="project" value="UniProtKB-KW"/>
</dbReference>
<dbReference type="InterPro" id="IPR011527">
    <property type="entry name" value="ABC1_TM_dom"/>
</dbReference>
<feature type="domain" description="ABC transmembrane type-1" evidence="10">
    <location>
        <begin position="847"/>
        <end position="1128"/>
    </location>
</feature>
<dbReference type="GO" id="GO:0016887">
    <property type="term" value="F:ATP hydrolysis activity"/>
    <property type="evidence" value="ECO:0007669"/>
    <property type="project" value="InterPro"/>
</dbReference>
<dbReference type="InterPro" id="IPR003593">
    <property type="entry name" value="AAA+_ATPase"/>
</dbReference>
<reference evidence="11" key="1">
    <citation type="journal article" date="2020" name="Phytopathology">
        <title>Genome sequence of the chestnut blight fungus Cryphonectria parasitica EP155: A fundamental resource for an archetypical invasive plant pathogen.</title>
        <authorList>
            <person name="Crouch J.A."/>
            <person name="Dawe A."/>
            <person name="Aerts A."/>
            <person name="Barry K."/>
            <person name="Churchill A.C.L."/>
            <person name="Grimwood J."/>
            <person name="Hillman B."/>
            <person name="Milgroom M.G."/>
            <person name="Pangilinan J."/>
            <person name="Smith M."/>
            <person name="Salamov A."/>
            <person name="Schmutz J."/>
            <person name="Yadav J."/>
            <person name="Grigoriev I.V."/>
            <person name="Nuss D."/>
        </authorList>
    </citation>
    <scope>NUCLEOTIDE SEQUENCE</scope>
    <source>
        <strain evidence="11">EP155</strain>
    </source>
</reference>
<feature type="transmembrane region" description="Helical" evidence="8">
    <location>
        <begin position="276"/>
        <end position="297"/>
    </location>
</feature>
<dbReference type="PROSITE" id="PS00211">
    <property type="entry name" value="ABC_TRANSPORTER_1"/>
    <property type="match status" value="1"/>
</dbReference>
<dbReference type="Proteomes" id="UP000803844">
    <property type="component" value="Unassembled WGS sequence"/>
</dbReference>
<feature type="domain" description="ABC transporter" evidence="9">
    <location>
        <begin position="1158"/>
        <end position="1415"/>
    </location>
</feature>
<dbReference type="CDD" id="cd18580">
    <property type="entry name" value="ABC_6TM_ABCC_D2"/>
    <property type="match status" value="1"/>
</dbReference>
<feature type="transmembrane region" description="Helical" evidence="8">
    <location>
        <begin position="65"/>
        <end position="86"/>
    </location>
</feature>
<dbReference type="Gene3D" id="1.20.1560.10">
    <property type="entry name" value="ABC transporter type 1, transmembrane domain"/>
    <property type="match status" value="2"/>
</dbReference>
<accession>A0A9P4Y9R0</accession>
<dbReference type="GO" id="GO:0016020">
    <property type="term" value="C:membrane"/>
    <property type="evidence" value="ECO:0007669"/>
    <property type="project" value="UniProtKB-SubCell"/>
</dbReference>
<evidence type="ECO:0000256" key="6">
    <source>
        <dbReference type="ARBA" id="ARBA00022989"/>
    </source>
</evidence>
<keyword evidence="4" id="KW-0547">Nucleotide-binding</keyword>
<dbReference type="SUPFAM" id="SSF52540">
    <property type="entry name" value="P-loop containing nucleoside triphosphate hydrolases"/>
    <property type="match status" value="2"/>
</dbReference>
<dbReference type="GeneID" id="63838372"/>
<proteinExistence type="predicted"/>
<organism evidence="11 12">
    <name type="scientific">Cryphonectria parasitica (strain ATCC 38755 / EP155)</name>
    <dbReference type="NCBI Taxonomy" id="660469"/>
    <lineage>
        <taxon>Eukaryota</taxon>
        <taxon>Fungi</taxon>
        <taxon>Dikarya</taxon>
        <taxon>Ascomycota</taxon>
        <taxon>Pezizomycotina</taxon>
        <taxon>Sordariomycetes</taxon>
        <taxon>Sordariomycetidae</taxon>
        <taxon>Diaporthales</taxon>
        <taxon>Cryphonectriaceae</taxon>
        <taxon>Cryphonectria-Endothia species complex</taxon>
        <taxon>Cryphonectria</taxon>
    </lineage>
</organism>
<feature type="transmembrane region" description="Helical" evidence="8">
    <location>
        <begin position="501"/>
        <end position="526"/>
    </location>
</feature>
<protein>
    <submittedName>
        <fullName evidence="11">ABC transporter</fullName>
    </submittedName>
</protein>
<name>A0A9P4Y9R0_CRYP1</name>
<dbReference type="EMBL" id="MU032345">
    <property type="protein sequence ID" value="KAF3769045.1"/>
    <property type="molecule type" value="Genomic_DNA"/>
</dbReference>
<evidence type="ECO:0000256" key="2">
    <source>
        <dbReference type="ARBA" id="ARBA00022448"/>
    </source>
</evidence>
<dbReference type="InterPro" id="IPR003439">
    <property type="entry name" value="ABC_transporter-like_ATP-bd"/>
</dbReference>
<feature type="transmembrane region" description="Helical" evidence="8">
    <location>
        <begin position="457"/>
        <end position="481"/>
    </location>
</feature>
<dbReference type="Pfam" id="PF00664">
    <property type="entry name" value="ABC_membrane"/>
    <property type="match status" value="2"/>
</dbReference>
<dbReference type="PANTHER" id="PTHR24223:SF345">
    <property type="entry name" value="ABC MULTIDRUG TRANSPORTER (EUROFUNG)"/>
    <property type="match status" value="1"/>
</dbReference>
<evidence type="ECO:0000256" key="4">
    <source>
        <dbReference type="ARBA" id="ARBA00022741"/>
    </source>
</evidence>
<feature type="transmembrane region" description="Helical" evidence="8">
    <location>
        <begin position="877"/>
        <end position="894"/>
    </location>
</feature>
<dbReference type="SUPFAM" id="SSF90123">
    <property type="entry name" value="ABC transporter transmembrane region"/>
    <property type="match status" value="2"/>
</dbReference>
<dbReference type="InterPro" id="IPR017871">
    <property type="entry name" value="ABC_transporter-like_CS"/>
</dbReference>
<dbReference type="PROSITE" id="PS50929">
    <property type="entry name" value="ABC_TM1F"/>
    <property type="match status" value="2"/>
</dbReference>
<dbReference type="RefSeq" id="XP_040780006.1">
    <property type="nucleotide sequence ID" value="XM_040921243.1"/>
</dbReference>
<keyword evidence="3 8" id="KW-0812">Transmembrane</keyword>
<keyword evidence="2" id="KW-0813">Transport</keyword>
<feature type="transmembrane region" description="Helical" evidence="8">
    <location>
        <begin position="832"/>
        <end position="857"/>
    </location>
</feature>
<dbReference type="Gene3D" id="3.40.50.300">
    <property type="entry name" value="P-loop containing nucleotide triphosphate hydrolases"/>
    <property type="match status" value="2"/>
</dbReference>
<dbReference type="SMART" id="SM00382">
    <property type="entry name" value="AAA"/>
    <property type="match status" value="2"/>
</dbReference>
<feature type="domain" description="ABC transmembrane type-1" evidence="10">
    <location>
        <begin position="241"/>
        <end position="521"/>
    </location>
</feature>
<evidence type="ECO:0000256" key="5">
    <source>
        <dbReference type="ARBA" id="ARBA00022840"/>
    </source>
</evidence>
<evidence type="ECO:0000313" key="11">
    <source>
        <dbReference type="EMBL" id="KAF3769045.1"/>
    </source>
</evidence>
<evidence type="ECO:0000259" key="10">
    <source>
        <dbReference type="PROSITE" id="PS50929"/>
    </source>
</evidence>
<feature type="domain" description="ABC transporter" evidence="9">
    <location>
        <begin position="559"/>
        <end position="787"/>
    </location>
</feature>
<comment type="subcellular location">
    <subcellularLocation>
        <location evidence="1">Membrane</location>
        <topology evidence="1">Multi-pass membrane protein</topology>
    </subcellularLocation>
</comment>